<keyword evidence="2" id="KW-1185">Reference proteome</keyword>
<protein>
    <submittedName>
        <fullName evidence="1">Uncharacterized protein</fullName>
    </submittedName>
</protein>
<sequence>MLLVCKARRVLPVLPVLPVWRVLRASRATLVRLVPRGRKVLKATPVCRGPKVRPVLLG</sequence>
<dbReference type="Proteomes" id="UP001500751">
    <property type="component" value="Unassembled WGS sequence"/>
</dbReference>
<dbReference type="EMBL" id="BAAAQN010000023">
    <property type="protein sequence ID" value="GAA2036114.1"/>
    <property type="molecule type" value="Genomic_DNA"/>
</dbReference>
<evidence type="ECO:0000313" key="1">
    <source>
        <dbReference type="EMBL" id="GAA2036114.1"/>
    </source>
</evidence>
<proteinExistence type="predicted"/>
<accession>A0ABN2UFH5</accession>
<evidence type="ECO:0000313" key="2">
    <source>
        <dbReference type="Proteomes" id="UP001500751"/>
    </source>
</evidence>
<comment type="caution">
    <text evidence="1">The sequence shown here is derived from an EMBL/GenBank/DDBJ whole genome shotgun (WGS) entry which is preliminary data.</text>
</comment>
<gene>
    <name evidence="1" type="ORF">GCM10009839_41220</name>
</gene>
<name>A0ABN2UFH5_9ACTN</name>
<reference evidence="1 2" key="1">
    <citation type="journal article" date="2019" name="Int. J. Syst. Evol. Microbiol.">
        <title>The Global Catalogue of Microorganisms (GCM) 10K type strain sequencing project: providing services to taxonomists for standard genome sequencing and annotation.</title>
        <authorList>
            <consortium name="The Broad Institute Genomics Platform"/>
            <consortium name="The Broad Institute Genome Sequencing Center for Infectious Disease"/>
            <person name="Wu L."/>
            <person name="Ma J."/>
        </authorList>
    </citation>
    <scope>NUCLEOTIDE SEQUENCE [LARGE SCALE GENOMIC DNA]</scope>
    <source>
        <strain evidence="1 2">JCM 16014</strain>
    </source>
</reference>
<organism evidence="1 2">
    <name type="scientific">Catenulispora yoronensis</name>
    <dbReference type="NCBI Taxonomy" id="450799"/>
    <lineage>
        <taxon>Bacteria</taxon>
        <taxon>Bacillati</taxon>
        <taxon>Actinomycetota</taxon>
        <taxon>Actinomycetes</taxon>
        <taxon>Catenulisporales</taxon>
        <taxon>Catenulisporaceae</taxon>
        <taxon>Catenulispora</taxon>
    </lineage>
</organism>